<dbReference type="AlphaFoldDB" id="A0A9D3YIK3"/>
<reference evidence="1" key="1">
    <citation type="journal article" date="2019" name="bioRxiv">
        <title>The Genome of the Zebra Mussel, Dreissena polymorpha: A Resource for Invasive Species Research.</title>
        <authorList>
            <person name="McCartney M.A."/>
            <person name="Auch B."/>
            <person name="Kono T."/>
            <person name="Mallez S."/>
            <person name="Zhang Y."/>
            <person name="Obille A."/>
            <person name="Becker A."/>
            <person name="Abrahante J.E."/>
            <person name="Garbe J."/>
            <person name="Badalamenti J.P."/>
            <person name="Herman A."/>
            <person name="Mangelson H."/>
            <person name="Liachko I."/>
            <person name="Sullivan S."/>
            <person name="Sone E.D."/>
            <person name="Koren S."/>
            <person name="Silverstein K.A.T."/>
            <person name="Beckman K.B."/>
            <person name="Gohl D.M."/>
        </authorList>
    </citation>
    <scope>NUCLEOTIDE SEQUENCE</scope>
    <source>
        <strain evidence="1">Duluth1</strain>
        <tissue evidence="1">Whole animal</tissue>
    </source>
</reference>
<dbReference type="Proteomes" id="UP000828390">
    <property type="component" value="Unassembled WGS sequence"/>
</dbReference>
<accession>A0A9D3YIK3</accession>
<reference evidence="1" key="2">
    <citation type="submission" date="2020-11" db="EMBL/GenBank/DDBJ databases">
        <authorList>
            <person name="McCartney M.A."/>
            <person name="Auch B."/>
            <person name="Kono T."/>
            <person name="Mallez S."/>
            <person name="Becker A."/>
            <person name="Gohl D.M."/>
            <person name="Silverstein K.A.T."/>
            <person name="Koren S."/>
            <person name="Bechman K.B."/>
            <person name="Herman A."/>
            <person name="Abrahante J.E."/>
            <person name="Garbe J."/>
        </authorList>
    </citation>
    <scope>NUCLEOTIDE SEQUENCE</scope>
    <source>
        <strain evidence="1">Duluth1</strain>
        <tissue evidence="1">Whole animal</tissue>
    </source>
</reference>
<proteinExistence type="predicted"/>
<gene>
    <name evidence="1" type="ORF">DPMN_076339</name>
</gene>
<organism evidence="1 2">
    <name type="scientific">Dreissena polymorpha</name>
    <name type="common">Zebra mussel</name>
    <name type="synonym">Mytilus polymorpha</name>
    <dbReference type="NCBI Taxonomy" id="45954"/>
    <lineage>
        <taxon>Eukaryota</taxon>
        <taxon>Metazoa</taxon>
        <taxon>Spiralia</taxon>
        <taxon>Lophotrochozoa</taxon>
        <taxon>Mollusca</taxon>
        <taxon>Bivalvia</taxon>
        <taxon>Autobranchia</taxon>
        <taxon>Heteroconchia</taxon>
        <taxon>Euheterodonta</taxon>
        <taxon>Imparidentia</taxon>
        <taxon>Neoheterodontei</taxon>
        <taxon>Myida</taxon>
        <taxon>Dreissenoidea</taxon>
        <taxon>Dreissenidae</taxon>
        <taxon>Dreissena</taxon>
    </lineage>
</organism>
<sequence length="58" mass="6524">MAIAMPNTLKNKKTVGLLGNYNDNDTDDFIPRGANTSLSRPSERQIFEKFGSTCKRNF</sequence>
<evidence type="ECO:0000313" key="2">
    <source>
        <dbReference type="Proteomes" id="UP000828390"/>
    </source>
</evidence>
<name>A0A9D3YIK3_DREPO</name>
<keyword evidence="2" id="KW-1185">Reference proteome</keyword>
<dbReference type="EMBL" id="JAIWYP010000015">
    <property type="protein sequence ID" value="KAH3701354.1"/>
    <property type="molecule type" value="Genomic_DNA"/>
</dbReference>
<protein>
    <submittedName>
        <fullName evidence="1">Uncharacterized protein</fullName>
    </submittedName>
</protein>
<comment type="caution">
    <text evidence="1">The sequence shown here is derived from an EMBL/GenBank/DDBJ whole genome shotgun (WGS) entry which is preliminary data.</text>
</comment>
<evidence type="ECO:0000313" key="1">
    <source>
        <dbReference type="EMBL" id="KAH3701354.1"/>
    </source>
</evidence>